<gene>
    <name evidence="3" type="ORF">ONB1V03_LOCUS13681</name>
</gene>
<dbReference type="Proteomes" id="UP000728032">
    <property type="component" value="Unassembled WGS sequence"/>
</dbReference>
<feature type="region of interest" description="Disordered" evidence="1">
    <location>
        <begin position="125"/>
        <end position="192"/>
    </location>
</feature>
<reference evidence="3" key="1">
    <citation type="submission" date="2020-11" db="EMBL/GenBank/DDBJ databases">
        <authorList>
            <person name="Tran Van P."/>
        </authorList>
    </citation>
    <scope>NUCLEOTIDE SEQUENCE</scope>
</reference>
<feature type="compositionally biased region" description="Polar residues" evidence="1">
    <location>
        <begin position="183"/>
        <end position="192"/>
    </location>
</feature>
<evidence type="ECO:0000256" key="1">
    <source>
        <dbReference type="SAM" id="MobiDB-lite"/>
    </source>
</evidence>
<accession>A0A7R9MC81</accession>
<feature type="compositionally biased region" description="Pro residues" evidence="1">
    <location>
        <begin position="130"/>
        <end position="141"/>
    </location>
</feature>
<feature type="compositionally biased region" description="Low complexity" evidence="1">
    <location>
        <begin position="153"/>
        <end position="166"/>
    </location>
</feature>
<evidence type="ECO:0000313" key="4">
    <source>
        <dbReference type="Proteomes" id="UP000728032"/>
    </source>
</evidence>
<evidence type="ECO:0000313" key="3">
    <source>
        <dbReference type="EMBL" id="CAD7657047.1"/>
    </source>
</evidence>
<organism evidence="3">
    <name type="scientific">Oppiella nova</name>
    <dbReference type="NCBI Taxonomy" id="334625"/>
    <lineage>
        <taxon>Eukaryota</taxon>
        <taxon>Metazoa</taxon>
        <taxon>Ecdysozoa</taxon>
        <taxon>Arthropoda</taxon>
        <taxon>Chelicerata</taxon>
        <taxon>Arachnida</taxon>
        <taxon>Acari</taxon>
        <taxon>Acariformes</taxon>
        <taxon>Sarcoptiformes</taxon>
        <taxon>Oribatida</taxon>
        <taxon>Brachypylina</taxon>
        <taxon>Oppioidea</taxon>
        <taxon>Oppiidae</taxon>
        <taxon>Oppiella</taxon>
    </lineage>
</organism>
<proteinExistence type="predicted"/>
<protein>
    <submittedName>
        <fullName evidence="3">Uncharacterized protein</fullName>
    </submittedName>
</protein>
<feature type="non-terminal residue" evidence="3">
    <location>
        <position position="192"/>
    </location>
</feature>
<dbReference type="AlphaFoldDB" id="A0A7R9MC81"/>
<sequence>MIATIRPVTDIAFKDNLIRSTVYTIASCAVAVFFFVAILIVAIYRVHMRRSLLVVRSSPQNPHSFGSNGQQNSDCIYENATNEMFEPLDPIDLELAYSQYENDDIMQSICQIPKPPLYSEALNHPIMPYNEPPPPYSPPLMTPTEPQVSPEGEASSSTSDAPEESSYVLVIPLANANDEPNHPNDTTTDGHT</sequence>
<keyword evidence="2" id="KW-1133">Transmembrane helix</keyword>
<dbReference type="EMBL" id="OC927094">
    <property type="protein sequence ID" value="CAD7657047.1"/>
    <property type="molecule type" value="Genomic_DNA"/>
</dbReference>
<evidence type="ECO:0000256" key="2">
    <source>
        <dbReference type="SAM" id="Phobius"/>
    </source>
</evidence>
<name>A0A7R9MC81_9ACAR</name>
<dbReference type="EMBL" id="CAJPVJ010012269">
    <property type="protein sequence ID" value="CAG2174234.1"/>
    <property type="molecule type" value="Genomic_DNA"/>
</dbReference>
<feature type="transmembrane region" description="Helical" evidence="2">
    <location>
        <begin position="22"/>
        <end position="44"/>
    </location>
</feature>
<keyword evidence="2" id="KW-0472">Membrane</keyword>
<keyword evidence="2" id="KW-0812">Transmembrane</keyword>
<keyword evidence="4" id="KW-1185">Reference proteome</keyword>